<evidence type="ECO:0000313" key="7">
    <source>
        <dbReference type="EMBL" id="KII71265.1"/>
    </source>
</evidence>
<name>A0A0C2N4J3_THEKT</name>
<organism evidence="7 8">
    <name type="scientific">Thelohanellus kitauei</name>
    <name type="common">Myxosporean</name>
    <dbReference type="NCBI Taxonomy" id="669202"/>
    <lineage>
        <taxon>Eukaryota</taxon>
        <taxon>Metazoa</taxon>
        <taxon>Cnidaria</taxon>
        <taxon>Myxozoa</taxon>
        <taxon>Myxosporea</taxon>
        <taxon>Bivalvulida</taxon>
        <taxon>Platysporina</taxon>
        <taxon>Myxobolidae</taxon>
        <taxon>Thelohanellus</taxon>
    </lineage>
</organism>
<dbReference type="Proteomes" id="UP000031668">
    <property type="component" value="Unassembled WGS sequence"/>
</dbReference>
<sequence length="316" mass="35819">MTSDILNEREHLYRLIIGQLLYDGLNAEAYFLGNTVGIEMSLVPPSPRLLYAMRHQKIDYEAKKKQYSRAHKESLDYGYGAGNAVARTVCLDFDAIVDEITTPPISGYNSQYNTSHKGPVTCAEFSSDGETFNGYRIRRQLHQSIPLFKQSIFMVERLFLKTYDIKADKNTKSKADDVSPQNHPVIRTLYEHTAPISALEFHPTHHVLISGGEDNQIFFYDLNKNAVKKAYKTISVFCRFSVHPSGDYIIVSVAHNIIRLYDINTLCCFATSSIETTHTGIVNSVKYDSNGRMYVSASEDGSFKVRSLLIDMGWRE</sequence>
<dbReference type="InterPro" id="IPR044633">
    <property type="entry name" value="CstF1-like"/>
</dbReference>
<dbReference type="AlphaFoldDB" id="A0A0C2N4J3"/>
<dbReference type="EMBL" id="JWZT01001813">
    <property type="protein sequence ID" value="KII71265.1"/>
    <property type="molecule type" value="Genomic_DNA"/>
</dbReference>
<feature type="repeat" description="WD" evidence="5">
    <location>
        <begin position="275"/>
        <end position="305"/>
    </location>
</feature>
<dbReference type="GO" id="GO:0005848">
    <property type="term" value="C:mRNA cleavage stimulating factor complex"/>
    <property type="evidence" value="ECO:0007669"/>
    <property type="project" value="InterPro"/>
</dbReference>
<dbReference type="GO" id="GO:0031124">
    <property type="term" value="P:mRNA 3'-end processing"/>
    <property type="evidence" value="ECO:0007669"/>
    <property type="project" value="InterPro"/>
</dbReference>
<evidence type="ECO:0000256" key="4">
    <source>
        <dbReference type="ARBA" id="ARBA00029851"/>
    </source>
</evidence>
<dbReference type="Pfam" id="PF16699">
    <property type="entry name" value="CSTF1_dimer"/>
    <property type="match status" value="1"/>
</dbReference>
<comment type="subcellular location">
    <subcellularLocation>
        <location evidence="1">Nucleus</location>
    </subcellularLocation>
</comment>
<feature type="repeat" description="WD" evidence="5">
    <location>
        <begin position="189"/>
        <end position="230"/>
    </location>
</feature>
<reference evidence="7 8" key="1">
    <citation type="journal article" date="2014" name="Genome Biol. Evol.">
        <title>The genome of the myxosporean Thelohanellus kitauei shows adaptations to nutrient acquisition within its fish host.</title>
        <authorList>
            <person name="Yang Y."/>
            <person name="Xiong J."/>
            <person name="Zhou Z."/>
            <person name="Huo F."/>
            <person name="Miao W."/>
            <person name="Ran C."/>
            <person name="Liu Y."/>
            <person name="Zhang J."/>
            <person name="Feng J."/>
            <person name="Wang M."/>
            <person name="Wang M."/>
            <person name="Wang L."/>
            <person name="Yao B."/>
        </authorList>
    </citation>
    <scope>NUCLEOTIDE SEQUENCE [LARGE SCALE GENOMIC DNA]</scope>
    <source>
        <strain evidence="7">Wuqing</strain>
    </source>
</reference>
<keyword evidence="8" id="KW-1185">Reference proteome</keyword>
<dbReference type="GO" id="GO:0003723">
    <property type="term" value="F:RNA binding"/>
    <property type="evidence" value="ECO:0007669"/>
    <property type="project" value="TreeGrafter"/>
</dbReference>
<feature type="domain" description="Cleavage stimulation factor subunit 1 dimerisation" evidence="6">
    <location>
        <begin position="5"/>
        <end position="53"/>
    </location>
</feature>
<keyword evidence="3" id="KW-0539">Nucleus</keyword>
<dbReference type="PANTHER" id="PTHR44133:SF2">
    <property type="entry name" value="CLEAVAGE STIMULATION FACTOR SUBUNIT 1"/>
    <property type="match status" value="1"/>
</dbReference>
<dbReference type="PROSITE" id="PS50294">
    <property type="entry name" value="WD_REPEATS_REGION"/>
    <property type="match status" value="1"/>
</dbReference>
<dbReference type="Gene3D" id="1.20.960.50">
    <property type="entry name" value="Cleavage stimulation factor subunit 1, dimerisation domain"/>
    <property type="match status" value="1"/>
</dbReference>
<accession>A0A0C2N4J3</accession>
<proteinExistence type="predicted"/>
<evidence type="ECO:0000313" key="8">
    <source>
        <dbReference type="Proteomes" id="UP000031668"/>
    </source>
</evidence>
<protein>
    <recommendedName>
        <fullName evidence="4">Cleavage stimulation factor 50 kDa subunit</fullName>
    </recommendedName>
</protein>
<dbReference type="InterPro" id="IPR015943">
    <property type="entry name" value="WD40/YVTN_repeat-like_dom_sf"/>
</dbReference>
<dbReference type="Gene3D" id="2.130.10.10">
    <property type="entry name" value="YVTN repeat-like/Quinoprotein amine dehydrogenase"/>
    <property type="match status" value="1"/>
</dbReference>
<dbReference type="PROSITE" id="PS50082">
    <property type="entry name" value="WD_REPEATS_2"/>
    <property type="match status" value="2"/>
</dbReference>
<keyword evidence="2" id="KW-0507">mRNA processing</keyword>
<dbReference type="InterPro" id="IPR038184">
    <property type="entry name" value="CSTF1_dimer_sf"/>
</dbReference>
<dbReference type="OMA" id="NEREHLY"/>
<evidence type="ECO:0000256" key="2">
    <source>
        <dbReference type="ARBA" id="ARBA00022664"/>
    </source>
</evidence>
<evidence type="ECO:0000259" key="6">
    <source>
        <dbReference type="Pfam" id="PF16699"/>
    </source>
</evidence>
<gene>
    <name evidence="7" type="ORF">RF11_08760</name>
</gene>
<dbReference type="InterPro" id="IPR032028">
    <property type="entry name" value="CSTF1_dimer"/>
</dbReference>
<evidence type="ECO:0000256" key="1">
    <source>
        <dbReference type="ARBA" id="ARBA00004123"/>
    </source>
</evidence>
<dbReference type="Pfam" id="PF00400">
    <property type="entry name" value="WD40"/>
    <property type="match status" value="2"/>
</dbReference>
<comment type="caution">
    <text evidence="7">The sequence shown here is derived from an EMBL/GenBank/DDBJ whole genome shotgun (WGS) entry which is preliminary data.</text>
</comment>
<evidence type="ECO:0000256" key="5">
    <source>
        <dbReference type="PROSITE-ProRule" id="PRU00221"/>
    </source>
</evidence>
<dbReference type="PANTHER" id="PTHR44133">
    <property type="entry name" value="CLEAVAGE STIMULATION FACTOR SUBUNIT 1"/>
    <property type="match status" value="1"/>
</dbReference>
<evidence type="ECO:0000256" key="3">
    <source>
        <dbReference type="ARBA" id="ARBA00023242"/>
    </source>
</evidence>
<dbReference type="InterPro" id="IPR001680">
    <property type="entry name" value="WD40_rpt"/>
</dbReference>
<dbReference type="SMART" id="SM00320">
    <property type="entry name" value="WD40"/>
    <property type="match status" value="3"/>
</dbReference>
<keyword evidence="5" id="KW-0853">WD repeat</keyword>
<dbReference type="SUPFAM" id="SSF50998">
    <property type="entry name" value="Quinoprotein alcohol dehydrogenase-like"/>
    <property type="match status" value="1"/>
</dbReference>
<dbReference type="InterPro" id="IPR011047">
    <property type="entry name" value="Quinoprotein_ADH-like_sf"/>
</dbReference>
<dbReference type="OrthoDB" id="14421at2759"/>